<proteinExistence type="predicted"/>
<reference evidence="2" key="1">
    <citation type="submission" date="2023-06" db="EMBL/GenBank/DDBJ databases">
        <title>Genome-scale phylogeny and comparative genomics of the fungal order Sordariales.</title>
        <authorList>
            <consortium name="Lawrence Berkeley National Laboratory"/>
            <person name="Hensen N."/>
            <person name="Bonometti L."/>
            <person name="Westerberg I."/>
            <person name="Brannstrom I.O."/>
            <person name="Guillou S."/>
            <person name="Cros-Aarteil S."/>
            <person name="Calhoun S."/>
            <person name="Haridas S."/>
            <person name="Kuo A."/>
            <person name="Mondo S."/>
            <person name="Pangilinan J."/>
            <person name="Riley R."/>
            <person name="LaButti K."/>
            <person name="Andreopoulos B."/>
            <person name="Lipzen A."/>
            <person name="Chen C."/>
            <person name="Yanf M."/>
            <person name="Daum C."/>
            <person name="Ng V."/>
            <person name="Clum A."/>
            <person name="Steindorff A."/>
            <person name="Ohm R."/>
            <person name="Martin F."/>
            <person name="Silar P."/>
            <person name="Natvig D."/>
            <person name="Lalanne C."/>
            <person name="Gautier V."/>
            <person name="Ament-velasquez S.L."/>
            <person name="Kruys A."/>
            <person name="Hutchinson M.I."/>
            <person name="Powell A.J."/>
            <person name="Barry K."/>
            <person name="Miller A.N."/>
            <person name="Grigoriev I.V."/>
            <person name="Debuchy R."/>
            <person name="Gladieux P."/>
            <person name="Thoren M.H."/>
            <person name="Johannesson H."/>
        </authorList>
    </citation>
    <scope>NUCLEOTIDE SEQUENCE</scope>
    <source>
        <strain evidence="2">SMH3187-1</strain>
    </source>
</reference>
<name>A0AA40F0R6_9PEZI</name>
<protein>
    <submittedName>
        <fullName evidence="2">Uncharacterized protein</fullName>
    </submittedName>
</protein>
<dbReference type="EMBL" id="JAUKUD010000003">
    <property type="protein sequence ID" value="KAK0749135.1"/>
    <property type="molecule type" value="Genomic_DNA"/>
</dbReference>
<gene>
    <name evidence="2" type="ORF">B0T18DRAFT_388784</name>
</gene>
<sequence length="246" mass="26962">MAKIALRGSRALLPLEYWKGGLDQLGDSGGMGTPSKPVAGGRGACHPTSVHDNGPSNENDDEDISLLDTVDYDQDLDFGDDLELLEHVRVHRIIGVMAESLRSLGYVPDKACVNAVIDQASNIFPDYDTGLGLVAWGVWWFADGLTAWGLMALRFDGLEVGGLVVVVSSASLFDMGFSFNMRFSAGSFSALSSSARCLVFSRHDLPSLFDMEFRHGRRRELRKLVFKICHTDSKDIRQTTPRFSGV</sequence>
<feature type="region of interest" description="Disordered" evidence="1">
    <location>
        <begin position="28"/>
        <end position="63"/>
    </location>
</feature>
<accession>A0AA40F0R6</accession>
<comment type="caution">
    <text evidence="2">The sequence shown here is derived from an EMBL/GenBank/DDBJ whole genome shotgun (WGS) entry which is preliminary data.</text>
</comment>
<evidence type="ECO:0000313" key="2">
    <source>
        <dbReference type="EMBL" id="KAK0749135.1"/>
    </source>
</evidence>
<dbReference type="Proteomes" id="UP001172155">
    <property type="component" value="Unassembled WGS sequence"/>
</dbReference>
<dbReference type="AlphaFoldDB" id="A0AA40F0R6"/>
<organism evidence="2 3">
    <name type="scientific">Schizothecium vesticola</name>
    <dbReference type="NCBI Taxonomy" id="314040"/>
    <lineage>
        <taxon>Eukaryota</taxon>
        <taxon>Fungi</taxon>
        <taxon>Dikarya</taxon>
        <taxon>Ascomycota</taxon>
        <taxon>Pezizomycotina</taxon>
        <taxon>Sordariomycetes</taxon>
        <taxon>Sordariomycetidae</taxon>
        <taxon>Sordariales</taxon>
        <taxon>Schizotheciaceae</taxon>
        <taxon>Schizothecium</taxon>
    </lineage>
</organism>
<keyword evidence="3" id="KW-1185">Reference proteome</keyword>
<evidence type="ECO:0000313" key="3">
    <source>
        <dbReference type="Proteomes" id="UP001172155"/>
    </source>
</evidence>
<evidence type="ECO:0000256" key="1">
    <source>
        <dbReference type="SAM" id="MobiDB-lite"/>
    </source>
</evidence>